<dbReference type="PANTHER" id="PTHR37984:SF5">
    <property type="entry name" value="PROTEIN NYNRIN-LIKE"/>
    <property type="match status" value="1"/>
</dbReference>
<name>A0AAF0TNF5_SOLVR</name>
<sequence length="214" mass="25003">MINFDVIMGMDWLSSCYANVECWTKIVKFHFPGEAVREWKGDTATPKSRFIFNLKARKMITRGFIYHLVRVHDIDAEPPTLQSISVVNEFLDVLPEEIPCAKCFSKIDLRSKYYQIRIREKDVPKTTFRRRYGHFEFLVYSRSKVKHGNHLQAVLQGLARYYRRFVEGFSSVSAPLTKLTKKLAKFLWTEACEHSFEELQDRLTSSLVLALPKG</sequence>
<organism evidence="1 2">
    <name type="scientific">Solanum verrucosum</name>
    <dbReference type="NCBI Taxonomy" id="315347"/>
    <lineage>
        <taxon>Eukaryota</taxon>
        <taxon>Viridiplantae</taxon>
        <taxon>Streptophyta</taxon>
        <taxon>Embryophyta</taxon>
        <taxon>Tracheophyta</taxon>
        <taxon>Spermatophyta</taxon>
        <taxon>Magnoliopsida</taxon>
        <taxon>eudicotyledons</taxon>
        <taxon>Gunneridae</taxon>
        <taxon>Pentapetalae</taxon>
        <taxon>asterids</taxon>
        <taxon>lamiids</taxon>
        <taxon>Solanales</taxon>
        <taxon>Solanaceae</taxon>
        <taxon>Solanoideae</taxon>
        <taxon>Solaneae</taxon>
        <taxon>Solanum</taxon>
    </lineage>
</organism>
<dbReference type="EMBL" id="CP133614">
    <property type="protein sequence ID" value="WMV19660.1"/>
    <property type="molecule type" value="Genomic_DNA"/>
</dbReference>
<proteinExistence type="predicted"/>
<dbReference type="PANTHER" id="PTHR37984">
    <property type="entry name" value="PROTEIN CBG26694"/>
    <property type="match status" value="1"/>
</dbReference>
<dbReference type="Pfam" id="PF08284">
    <property type="entry name" value="RVP_2"/>
    <property type="match status" value="1"/>
</dbReference>
<dbReference type="Proteomes" id="UP001234989">
    <property type="component" value="Chromosome 3"/>
</dbReference>
<accession>A0AAF0TNF5</accession>
<dbReference type="Gene3D" id="3.30.70.270">
    <property type="match status" value="2"/>
</dbReference>
<dbReference type="InterPro" id="IPR043502">
    <property type="entry name" value="DNA/RNA_pol_sf"/>
</dbReference>
<evidence type="ECO:0000313" key="1">
    <source>
        <dbReference type="EMBL" id="WMV19660.1"/>
    </source>
</evidence>
<dbReference type="Gene3D" id="3.10.10.10">
    <property type="entry name" value="HIV Type 1 Reverse Transcriptase, subunit A, domain 1"/>
    <property type="match status" value="1"/>
</dbReference>
<protein>
    <submittedName>
        <fullName evidence="1">Uncharacterized protein</fullName>
    </submittedName>
</protein>
<keyword evidence="2" id="KW-1185">Reference proteome</keyword>
<dbReference type="InterPro" id="IPR043128">
    <property type="entry name" value="Rev_trsase/Diguanyl_cyclase"/>
</dbReference>
<dbReference type="SUPFAM" id="SSF56672">
    <property type="entry name" value="DNA/RNA polymerases"/>
    <property type="match status" value="1"/>
</dbReference>
<dbReference type="InterPro" id="IPR050951">
    <property type="entry name" value="Retrovirus_Pol_polyprotein"/>
</dbReference>
<gene>
    <name evidence="1" type="ORF">MTR67_013045</name>
</gene>
<evidence type="ECO:0000313" key="2">
    <source>
        <dbReference type="Proteomes" id="UP001234989"/>
    </source>
</evidence>
<reference evidence="1" key="1">
    <citation type="submission" date="2023-08" db="EMBL/GenBank/DDBJ databases">
        <title>A de novo genome assembly of Solanum verrucosum Schlechtendal, a Mexican diploid species geographically isolated from the other diploid A-genome species in potato relatives.</title>
        <authorList>
            <person name="Hosaka K."/>
        </authorList>
    </citation>
    <scope>NUCLEOTIDE SEQUENCE</scope>
    <source>
        <tissue evidence="1">Young leaves</tissue>
    </source>
</reference>
<dbReference type="AlphaFoldDB" id="A0AAF0TNF5"/>